<evidence type="ECO:0000256" key="6">
    <source>
        <dbReference type="ARBA" id="ARBA00035120"/>
    </source>
</evidence>
<evidence type="ECO:0000256" key="1">
    <source>
        <dbReference type="ARBA" id="ARBA00004651"/>
    </source>
</evidence>
<evidence type="ECO:0000313" key="9">
    <source>
        <dbReference type="EMBL" id="SVA22909.1"/>
    </source>
</evidence>
<evidence type="ECO:0000256" key="3">
    <source>
        <dbReference type="ARBA" id="ARBA00022692"/>
    </source>
</evidence>
<proteinExistence type="inferred from homology"/>
<dbReference type="AlphaFoldDB" id="A0A381U456"/>
<keyword evidence="5 8" id="KW-0472">Membrane</keyword>
<comment type="subcellular location">
    <subcellularLocation>
        <location evidence="1">Cell membrane</location>
        <topology evidence="1">Multi-pass membrane protein</topology>
    </subcellularLocation>
</comment>
<dbReference type="GO" id="GO:0005886">
    <property type="term" value="C:plasma membrane"/>
    <property type="evidence" value="ECO:0007669"/>
    <property type="project" value="UniProtKB-SubCell"/>
</dbReference>
<protein>
    <recommendedName>
        <fullName evidence="10">Fluoride ion transporter CrcB</fullName>
    </recommendedName>
</protein>
<reference evidence="9" key="1">
    <citation type="submission" date="2018-05" db="EMBL/GenBank/DDBJ databases">
        <authorList>
            <person name="Lanie J.A."/>
            <person name="Ng W.-L."/>
            <person name="Kazmierczak K.M."/>
            <person name="Andrzejewski T.M."/>
            <person name="Davidsen T.M."/>
            <person name="Wayne K.J."/>
            <person name="Tettelin H."/>
            <person name="Glass J.I."/>
            <person name="Rusch D."/>
            <person name="Podicherti R."/>
            <person name="Tsui H.-C.T."/>
            <person name="Winkler M.E."/>
        </authorList>
    </citation>
    <scope>NUCLEOTIDE SEQUENCE</scope>
</reference>
<feature type="transmembrane region" description="Helical" evidence="8">
    <location>
        <begin position="70"/>
        <end position="89"/>
    </location>
</feature>
<dbReference type="PANTHER" id="PTHR28259:SF1">
    <property type="entry name" value="FLUORIDE EXPORT PROTEIN 1-RELATED"/>
    <property type="match status" value="1"/>
</dbReference>
<evidence type="ECO:0008006" key="10">
    <source>
        <dbReference type="Google" id="ProtNLM"/>
    </source>
</evidence>
<comment type="similarity">
    <text evidence="6">Belongs to the fluoride channel Fluc/FEX (TC 1.A.43) family.</text>
</comment>
<dbReference type="EMBL" id="UINC01005685">
    <property type="protein sequence ID" value="SVA22909.1"/>
    <property type="molecule type" value="Genomic_DNA"/>
</dbReference>
<evidence type="ECO:0000256" key="4">
    <source>
        <dbReference type="ARBA" id="ARBA00022989"/>
    </source>
</evidence>
<dbReference type="Pfam" id="PF02537">
    <property type="entry name" value="CRCB"/>
    <property type="match status" value="1"/>
</dbReference>
<organism evidence="9">
    <name type="scientific">marine metagenome</name>
    <dbReference type="NCBI Taxonomy" id="408172"/>
    <lineage>
        <taxon>unclassified sequences</taxon>
        <taxon>metagenomes</taxon>
        <taxon>ecological metagenomes</taxon>
    </lineage>
</organism>
<comment type="catalytic activity">
    <reaction evidence="7">
        <text>fluoride(in) = fluoride(out)</text>
        <dbReference type="Rhea" id="RHEA:76159"/>
        <dbReference type="ChEBI" id="CHEBI:17051"/>
    </reaction>
    <physiologicalReaction direction="left-to-right" evidence="7">
        <dbReference type="Rhea" id="RHEA:76160"/>
    </physiologicalReaction>
</comment>
<name>A0A381U456_9ZZZZ</name>
<dbReference type="PANTHER" id="PTHR28259">
    <property type="entry name" value="FLUORIDE EXPORT PROTEIN 1-RELATED"/>
    <property type="match status" value="1"/>
</dbReference>
<sequence>MNELIKTSLLIAGGGFIGTLLRFLATECLNKYSAAAFPIGTVVVNLIGCLLIGILAGFFSERLTTDSNLFLFLTIGCLGGFTTFSAFAIESQVFIQNGELLKLTVYISIQVLIGILLAALGYNWMRS</sequence>
<evidence type="ECO:0000256" key="5">
    <source>
        <dbReference type="ARBA" id="ARBA00023136"/>
    </source>
</evidence>
<evidence type="ECO:0000256" key="8">
    <source>
        <dbReference type="SAM" id="Phobius"/>
    </source>
</evidence>
<dbReference type="InterPro" id="IPR003691">
    <property type="entry name" value="FluC"/>
</dbReference>
<keyword evidence="2" id="KW-1003">Cell membrane</keyword>
<accession>A0A381U456</accession>
<feature type="transmembrane region" description="Helical" evidence="8">
    <location>
        <begin position="7"/>
        <end position="25"/>
    </location>
</feature>
<keyword evidence="4 8" id="KW-1133">Transmembrane helix</keyword>
<dbReference type="NCBIfam" id="TIGR00494">
    <property type="entry name" value="crcB"/>
    <property type="match status" value="1"/>
</dbReference>
<dbReference type="GO" id="GO:1903425">
    <property type="term" value="F:fluoride transmembrane transporter activity"/>
    <property type="evidence" value="ECO:0007669"/>
    <property type="project" value="TreeGrafter"/>
</dbReference>
<dbReference type="HAMAP" id="MF_00454">
    <property type="entry name" value="FluC"/>
    <property type="match status" value="1"/>
</dbReference>
<evidence type="ECO:0000256" key="2">
    <source>
        <dbReference type="ARBA" id="ARBA00022475"/>
    </source>
</evidence>
<feature type="transmembrane region" description="Helical" evidence="8">
    <location>
        <begin position="101"/>
        <end position="122"/>
    </location>
</feature>
<keyword evidence="3 8" id="KW-0812">Transmembrane</keyword>
<feature type="transmembrane region" description="Helical" evidence="8">
    <location>
        <begin position="37"/>
        <end position="58"/>
    </location>
</feature>
<gene>
    <name evidence="9" type="ORF">METZ01_LOCUS75763</name>
</gene>
<evidence type="ECO:0000256" key="7">
    <source>
        <dbReference type="ARBA" id="ARBA00035585"/>
    </source>
</evidence>